<evidence type="ECO:0000259" key="3">
    <source>
        <dbReference type="Pfam" id="PF17177"/>
    </source>
</evidence>
<dbReference type="Proteomes" id="UP000256690">
    <property type="component" value="Unassembled WGS sequence"/>
</dbReference>
<gene>
    <name evidence="4" type="ORF">DSM5745_00871</name>
</gene>
<feature type="region of interest" description="Disordered" evidence="2">
    <location>
        <begin position="992"/>
        <end position="1019"/>
    </location>
</feature>
<evidence type="ECO:0000256" key="2">
    <source>
        <dbReference type="SAM" id="MobiDB-lite"/>
    </source>
</evidence>
<feature type="compositionally biased region" description="Polar residues" evidence="2">
    <location>
        <begin position="1152"/>
        <end position="1161"/>
    </location>
</feature>
<dbReference type="GO" id="GO:0007005">
    <property type="term" value="P:mitochondrion organization"/>
    <property type="evidence" value="ECO:0007669"/>
    <property type="project" value="TreeGrafter"/>
</dbReference>
<dbReference type="GO" id="GO:0003729">
    <property type="term" value="F:mRNA binding"/>
    <property type="evidence" value="ECO:0007669"/>
    <property type="project" value="TreeGrafter"/>
</dbReference>
<dbReference type="OrthoDB" id="1882346at2759"/>
<dbReference type="STRING" id="1810919.A0A3D8T4T9"/>
<reference evidence="4 5" key="1">
    <citation type="journal article" date="2018" name="IMA Fungus">
        <title>IMA Genome-F 9: Draft genome sequence of Annulohypoxylon stygium, Aspergillus mulundensis, Berkeleyomyces basicola (syn. Thielaviopsis basicola), Ceratocystis smalleyi, two Cercospora beticola strains, Coleophoma cylindrospora, Fusarium fracticaudum, Phialophora cf. hyalina, and Morchella septimelata.</title>
        <authorList>
            <person name="Wingfield B.D."/>
            <person name="Bills G.F."/>
            <person name="Dong Y."/>
            <person name="Huang W."/>
            <person name="Nel W.J."/>
            <person name="Swalarsk-Parry B.S."/>
            <person name="Vaghefi N."/>
            <person name="Wilken P.M."/>
            <person name="An Z."/>
            <person name="de Beer Z.W."/>
            <person name="De Vos L."/>
            <person name="Chen L."/>
            <person name="Duong T.A."/>
            <person name="Gao Y."/>
            <person name="Hammerbacher A."/>
            <person name="Kikkert J.R."/>
            <person name="Li Y."/>
            <person name="Li H."/>
            <person name="Li K."/>
            <person name="Li Q."/>
            <person name="Liu X."/>
            <person name="Ma X."/>
            <person name="Naidoo K."/>
            <person name="Pethybridge S.J."/>
            <person name="Sun J."/>
            <person name="Steenkamp E.T."/>
            <person name="van der Nest M.A."/>
            <person name="van Wyk S."/>
            <person name="Wingfield M.J."/>
            <person name="Xiong C."/>
            <person name="Yue Q."/>
            <person name="Zhang X."/>
        </authorList>
    </citation>
    <scope>NUCLEOTIDE SEQUENCE [LARGE SCALE GENOMIC DNA]</scope>
    <source>
        <strain evidence="4 5">DSM 5745</strain>
    </source>
</reference>
<dbReference type="InterPro" id="IPR033443">
    <property type="entry name" value="PROP1-like_PPR_dom"/>
</dbReference>
<name>A0A3D8T4T9_9EURO</name>
<feature type="compositionally biased region" description="Basic and acidic residues" evidence="2">
    <location>
        <begin position="1078"/>
        <end position="1092"/>
    </location>
</feature>
<feature type="region of interest" description="Disordered" evidence="2">
    <location>
        <begin position="1076"/>
        <end position="1176"/>
    </location>
</feature>
<dbReference type="Gene3D" id="1.25.40.10">
    <property type="entry name" value="Tetratricopeptide repeat domain"/>
    <property type="match status" value="2"/>
</dbReference>
<evidence type="ECO:0000313" key="5">
    <source>
        <dbReference type="Proteomes" id="UP000256690"/>
    </source>
</evidence>
<dbReference type="PANTHER" id="PTHR47934">
    <property type="entry name" value="PENTATRICOPEPTIDE REPEAT-CONTAINING PROTEIN PET309, MITOCHONDRIAL"/>
    <property type="match status" value="1"/>
</dbReference>
<dbReference type="GO" id="GO:0005739">
    <property type="term" value="C:mitochondrion"/>
    <property type="evidence" value="ECO:0007669"/>
    <property type="project" value="TreeGrafter"/>
</dbReference>
<keyword evidence="1" id="KW-0677">Repeat</keyword>
<feature type="region of interest" description="Disordered" evidence="2">
    <location>
        <begin position="1037"/>
        <end position="1056"/>
    </location>
</feature>
<dbReference type="InterPro" id="IPR051114">
    <property type="entry name" value="Mito_RNA_Proc_CCM1"/>
</dbReference>
<feature type="domain" description="PROP1-like PPR" evidence="3">
    <location>
        <begin position="374"/>
        <end position="534"/>
    </location>
</feature>
<accession>A0A3D8T4T9</accession>
<dbReference type="NCBIfam" id="TIGR00756">
    <property type="entry name" value="PPR"/>
    <property type="match status" value="1"/>
</dbReference>
<dbReference type="GeneID" id="38111241"/>
<comment type="caution">
    <text evidence="4">The sequence shown here is derived from an EMBL/GenBank/DDBJ whole genome shotgun (WGS) entry which is preliminary data.</text>
</comment>
<evidence type="ECO:0000313" key="4">
    <source>
        <dbReference type="EMBL" id="RDW93549.1"/>
    </source>
</evidence>
<protein>
    <recommendedName>
        <fullName evidence="3">PROP1-like PPR domain-containing protein</fullName>
    </recommendedName>
</protein>
<dbReference type="Pfam" id="PF17177">
    <property type="entry name" value="PPR_long"/>
    <property type="match status" value="1"/>
</dbReference>
<feature type="compositionally biased region" description="Basic and acidic residues" evidence="2">
    <location>
        <begin position="1162"/>
        <end position="1176"/>
    </location>
</feature>
<dbReference type="RefSeq" id="XP_026608732.1">
    <property type="nucleotide sequence ID" value="XM_026742887.1"/>
</dbReference>
<dbReference type="EMBL" id="PVWQ01000001">
    <property type="protein sequence ID" value="RDW93549.1"/>
    <property type="molecule type" value="Genomic_DNA"/>
</dbReference>
<proteinExistence type="predicted"/>
<evidence type="ECO:0000256" key="1">
    <source>
        <dbReference type="ARBA" id="ARBA00022737"/>
    </source>
</evidence>
<dbReference type="InterPro" id="IPR002885">
    <property type="entry name" value="PPR_rpt"/>
</dbReference>
<dbReference type="AlphaFoldDB" id="A0A3D8T4T9"/>
<dbReference type="InterPro" id="IPR011990">
    <property type="entry name" value="TPR-like_helical_dom_sf"/>
</dbReference>
<organism evidence="4 5">
    <name type="scientific">Aspergillus mulundensis</name>
    <dbReference type="NCBI Taxonomy" id="1810919"/>
    <lineage>
        <taxon>Eukaryota</taxon>
        <taxon>Fungi</taxon>
        <taxon>Dikarya</taxon>
        <taxon>Ascomycota</taxon>
        <taxon>Pezizomycotina</taxon>
        <taxon>Eurotiomycetes</taxon>
        <taxon>Eurotiomycetidae</taxon>
        <taxon>Eurotiales</taxon>
        <taxon>Aspergillaceae</taxon>
        <taxon>Aspergillus</taxon>
        <taxon>Aspergillus subgen. Nidulantes</taxon>
    </lineage>
</organism>
<dbReference type="GO" id="GO:0006396">
    <property type="term" value="P:RNA processing"/>
    <property type="evidence" value="ECO:0007669"/>
    <property type="project" value="TreeGrafter"/>
</dbReference>
<feature type="compositionally biased region" description="Acidic residues" evidence="2">
    <location>
        <begin position="1044"/>
        <end position="1056"/>
    </location>
</feature>
<dbReference type="PANTHER" id="PTHR47934:SF6">
    <property type="entry name" value="MITOCHONDRIAL GROUP I INTRON SPLICING FACTOR CCM1-RELATED"/>
    <property type="match status" value="1"/>
</dbReference>
<sequence length="1176" mass="133347">MGQPVISEDVEGRSDSWARDSLMELLSKEGGILGQADRTWQLYMFAGQPLDLNKVLLAEYSKSENETDNARAKHLFLNIALESRSAEDYSNILKSHLATGQWGEVASVCQQTEANGHGFSGWAMALAHCIDRANWSVAQSLYEAVCPVDGFKLWDCILPLLDINLLSNNLPDLSLQLQSRVNNTVEEERTWPLFIKYMTSKILATSNLVETISTDALLRLLRDYHSAGFLTHNQFWNLIKTLQSSERRSTFVRAVVIYRDFDSLMDKMPPSTQILHHFLKQLVHFNITANVEYFLDQYSRYHSKPPALAYRYALTVFSRNADSPNVTKLFEQYVAHYGELVTAQAWKMRAHLLHVHAKTGDVHATLVEFGKLWRKTNRRPPTHCWNILLTAYANAGDLRGCFARLKMMVERKVKLDSYSFGIIMGMCAHRGDIDTVLEALNMAKEQKVQLTTPMLDTVVEAYCSNKNMKMAEDFAESCLSIDAVGSKVRMWNVLLWNYAFEMDLESISRIRSRIDAAGIRPDDMTYAAFLTSLVLLRQTDSARRILRTLSRNGQLHAAQLHYVLILYGYVRERNRDMVHIILREINERFGQSGPGAHFLHLMSQLQRDLRLTHEAQEEEGGLNLSAVHFTHAERLLADIIKEFNPTQLVKVFHKFSAHRLPRATAYPANYYDGLIAQYAKKGNLERVGTLFNEYAKARGLSVEAAREKAPLSLISNLMLAHLKADEFEKVDDCWRIAYRQALKLGKPLTERYWNPQGTSSATTRPRLLPAYRFELSRPLTLYMRSLTYRNMVTRIDDVLAEVEADGFSLTTYNWSTFVQMLAATDSPANILRAFTIFEQKFMPSFPGWNHFRNAHGFKHSGVTAAIDLMEKRRPKPRGMLGPRGRKYWSKRYPEFMQPTYVTLVYLAAALLRVRDNSITVGTAELSALNDAAPNTIAAIAAMPRLKEKFQGVLLRGRTERWDSVYPEEERFVWTGGVLGVGGRRRLPNAAKRIDPLTTGLPPGADADDAETHQSEQPSWLTVDSEDAFDLQAESALFTGREVPTDEPLDDASLSDDLLDEIPKPDVAEQADEIISELGQHDASEAHEQLHELPEEEEDIHPLTSEPYNRSEPADQQPELPGAYQQPHDASEEGQVQNHPELGLSEELHQKANELTGQQGETLESKPDDTSKRDESP</sequence>
<keyword evidence="5" id="KW-1185">Reference proteome</keyword>